<feature type="domain" description="IrrE N-terminal-like" evidence="1">
    <location>
        <begin position="66"/>
        <end position="166"/>
    </location>
</feature>
<evidence type="ECO:0000259" key="1">
    <source>
        <dbReference type="Pfam" id="PF06114"/>
    </source>
</evidence>
<protein>
    <submittedName>
        <fullName evidence="2">ImmA/IrrE family metallo-endopeptidase</fullName>
    </submittedName>
</protein>
<evidence type="ECO:0000313" key="3">
    <source>
        <dbReference type="Proteomes" id="UP001596507"/>
    </source>
</evidence>
<dbReference type="InterPro" id="IPR010359">
    <property type="entry name" value="IrrE_HExxH"/>
</dbReference>
<comment type="caution">
    <text evidence="2">The sequence shown here is derived from an EMBL/GenBank/DDBJ whole genome shotgun (WGS) entry which is preliminary data.</text>
</comment>
<sequence>MNKAALGRLAKEVRKDYDLSEDVPFDPFHWSDENGIPFISLRDFTADEAAMRRFLEEKPHVWSAALLRDGRRSLVIYNPERSGERIRSDLTHEVAHFEAEHDPSPAWTGADSSCGGTSKAQEKEAEELAGALLVPQEKAKIAVIKGIAPLVVANRYQVSIEMATWRMKMSGGYAILERSRRKWGKTG</sequence>
<dbReference type="Proteomes" id="UP001596507">
    <property type="component" value="Unassembled WGS sequence"/>
</dbReference>
<dbReference type="RefSeq" id="WP_262873099.1">
    <property type="nucleotide sequence ID" value="NZ_BAABKW010000005.1"/>
</dbReference>
<gene>
    <name evidence="2" type="ORF">ACFQRL_04330</name>
</gene>
<proteinExistence type="predicted"/>
<evidence type="ECO:0000313" key="2">
    <source>
        <dbReference type="EMBL" id="MFC7268185.1"/>
    </source>
</evidence>
<accession>A0ABW2HAU8</accession>
<name>A0ABW2HAU8_9MICO</name>
<dbReference type="EMBL" id="JBHTBE010000001">
    <property type="protein sequence ID" value="MFC7268185.1"/>
    <property type="molecule type" value="Genomic_DNA"/>
</dbReference>
<dbReference type="Pfam" id="PF06114">
    <property type="entry name" value="Peptidase_M78"/>
    <property type="match status" value="1"/>
</dbReference>
<keyword evidence="3" id="KW-1185">Reference proteome</keyword>
<organism evidence="2 3">
    <name type="scientific">Microbacterium fluvii</name>
    <dbReference type="NCBI Taxonomy" id="415215"/>
    <lineage>
        <taxon>Bacteria</taxon>
        <taxon>Bacillati</taxon>
        <taxon>Actinomycetota</taxon>
        <taxon>Actinomycetes</taxon>
        <taxon>Micrococcales</taxon>
        <taxon>Microbacteriaceae</taxon>
        <taxon>Microbacterium</taxon>
    </lineage>
</organism>
<reference evidence="3" key="1">
    <citation type="journal article" date="2019" name="Int. J. Syst. Evol. Microbiol.">
        <title>The Global Catalogue of Microorganisms (GCM) 10K type strain sequencing project: providing services to taxonomists for standard genome sequencing and annotation.</title>
        <authorList>
            <consortium name="The Broad Institute Genomics Platform"/>
            <consortium name="The Broad Institute Genome Sequencing Center for Infectious Disease"/>
            <person name="Wu L."/>
            <person name="Ma J."/>
        </authorList>
    </citation>
    <scope>NUCLEOTIDE SEQUENCE [LARGE SCALE GENOMIC DNA]</scope>
    <source>
        <strain evidence="3">CGMCC 1.15772</strain>
    </source>
</reference>